<evidence type="ECO:0000313" key="3">
    <source>
        <dbReference type="Proteomes" id="UP000244189"/>
    </source>
</evidence>
<dbReference type="AlphaFoldDB" id="A0A2T5GSY1"/>
<sequence>MKCPHCLHDIYPSSASTNLTTYNSPVMVGGDNAGNPLGINGTVHTCPNCKGATVELTFYNGPTVYSVLRSYPRTGPFPPPPPDVPKSISLDYSEANEVLPISPKASAALARRCLQGILSSHSYTGRDLMKQIESALSEADAAKALPSSLRENIDAIRNFGNFSAHPITDQTTLQVVEVEEGEAEWCLQLLLDLFDHYYVAPAKAAKQRANLAAKLVAAGKPPMKS</sequence>
<gene>
    <name evidence="2" type="ORF">C8J26_0703</name>
</gene>
<dbReference type="Proteomes" id="UP000244189">
    <property type="component" value="Unassembled WGS sequence"/>
</dbReference>
<protein>
    <submittedName>
        <fullName evidence="2">Uncharacterized protein DUF4145</fullName>
    </submittedName>
</protein>
<keyword evidence="3" id="KW-1185">Reference proteome</keyword>
<dbReference type="Pfam" id="PF13643">
    <property type="entry name" value="DUF4145"/>
    <property type="match status" value="1"/>
</dbReference>
<name>A0A2T5GSY1_9SPHN</name>
<evidence type="ECO:0000259" key="1">
    <source>
        <dbReference type="Pfam" id="PF13643"/>
    </source>
</evidence>
<dbReference type="EMBL" id="QAOG01000001">
    <property type="protein sequence ID" value="PTQ62423.1"/>
    <property type="molecule type" value="Genomic_DNA"/>
</dbReference>
<reference evidence="2 3" key="1">
    <citation type="submission" date="2018-04" db="EMBL/GenBank/DDBJ databases">
        <title>Genomic Encyclopedia of Type Strains, Phase III (KMG-III): the genomes of soil and plant-associated and newly described type strains.</title>
        <authorList>
            <person name="Whitman W."/>
        </authorList>
    </citation>
    <scope>NUCLEOTIDE SEQUENCE [LARGE SCALE GENOMIC DNA]</scope>
    <source>
        <strain evidence="2 3">MA101b</strain>
    </source>
</reference>
<evidence type="ECO:0000313" key="2">
    <source>
        <dbReference type="EMBL" id="PTQ62423.1"/>
    </source>
</evidence>
<feature type="domain" description="DUF4145" evidence="1">
    <location>
        <begin position="93"/>
        <end position="172"/>
    </location>
</feature>
<dbReference type="RefSeq" id="WP_333998710.1">
    <property type="nucleotide sequence ID" value="NZ_JASPFP010000001.1"/>
</dbReference>
<organism evidence="2 3">
    <name type="scientific">Sphingomonas aurantiaca</name>
    <dbReference type="NCBI Taxonomy" id="185949"/>
    <lineage>
        <taxon>Bacteria</taxon>
        <taxon>Pseudomonadati</taxon>
        <taxon>Pseudomonadota</taxon>
        <taxon>Alphaproteobacteria</taxon>
        <taxon>Sphingomonadales</taxon>
        <taxon>Sphingomonadaceae</taxon>
        <taxon>Sphingomonas</taxon>
    </lineage>
</organism>
<proteinExistence type="predicted"/>
<accession>A0A2T5GSY1</accession>
<comment type="caution">
    <text evidence="2">The sequence shown here is derived from an EMBL/GenBank/DDBJ whole genome shotgun (WGS) entry which is preliminary data.</text>
</comment>
<dbReference type="InterPro" id="IPR025285">
    <property type="entry name" value="DUF4145"/>
</dbReference>